<dbReference type="KEGG" id="lha:LHA_1251"/>
<dbReference type="AlphaFoldDB" id="A0A0A8UN48"/>
<organism evidence="1 2">
    <name type="scientific">Legionella hackeliae</name>
    <dbReference type="NCBI Taxonomy" id="449"/>
    <lineage>
        <taxon>Bacteria</taxon>
        <taxon>Pseudomonadati</taxon>
        <taxon>Pseudomonadota</taxon>
        <taxon>Gammaproteobacteria</taxon>
        <taxon>Legionellales</taxon>
        <taxon>Legionellaceae</taxon>
        <taxon>Legionella</taxon>
    </lineage>
</organism>
<evidence type="ECO:0000313" key="1">
    <source>
        <dbReference type="EMBL" id="CEK10305.1"/>
    </source>
</evidence>
<dbReference type="Proteomes" id="UP000032803">
    <property type="component" value="Chromosome I"/>
</dbReference>
<sequence length="71" mass="7762">MISFFSKAALHVLREALKTTAVDTTRVTLGTGMVMGGYHAYDKAKNAFFQQPSVEPHNKKDFPSNKVGFGA</sequence>
<dbReference type="EMBL" id="LN681225">
    <property type="protein sequence ID" value="CEK10305.1"/>
    <property type="molecule type" value="Genomic_DNA"/>
</dbReference>
<dbReference type="RefSeq" id="WP_045105703.1">
    <property type="nucleotide sequence ID" value="NZ_LN681225.1"/>
</dbReference>
<protein>
    <submittedName>
        <fullName evidence="1">Uncharacterized protein</fullName>
    </submittedName>
</protein>
<reference evidence="2" key="1">
    <citation type="submission" date="2014-09" db="EMBL/GenBank/DDBJ databases">
        <authorList>
            <person name="Gomez-Valero L."/>
        </authorList>
    </citation>
    <scope>NUCLEOTIDE SEQUENCE [LARGE SCALE GENOMIC DNA]</scope>
    <source>
        <strain evidence="2">ATCC35250</strain>
    </source>
</reference>
<dbReference type="HOGENOM" id="CLU_2735034_0_0_6"/>
<name>A0A0A8UN48_LEGHA</name>
<dbReference type="PATRIC" id="fig|449.7.peg.3262"/>
<evidence type="ECO:0000313" key="2">
    <source>
        <dbReference type="Proteomes" id="UP000032803"/>
    </source>
</evidence>
<proteinExistence type="predicted"/>
<accession>A0A0A8UN48</accession>
<keyword evidence="2" id="KW-1185">Reference proteome</keyword>
<gene>
    <name evidence="1" type="ORF">LHA_1251</name>
</gene>